<sequence length="46" mass="4594">MGGGDQPRISTAPGPTRSSRSEQLPGGDCRPGGTPSTQMRQLPGGG</sequence>
<gene>
    <name evidence="2" type="ORF">AVDCRST_MAG51-767</name>
</gene>
<protein>
    <submittedName>
        <fullName evidence="2">Uncharacterized protein</fullName>
    </submittedName>
</protein>
<accession>A0A6J4NVC0</accession>
<name>A0A6J4NVC0_9BURK</name>
<feature type="region of interest" description="Disordered" evidence="1">
    <location>
        <begin position="1"/>
        <end position="46"/>
    </location>
</feature>
<reference evidence="2" key="1">
    <citation type="submission" date="2020-02" db="EMBL/GenBank/DDBJ databases">
        <authorList>
            <person name="Meier V. D."/>
        </authorList>
    </citation>
    <scope>NUCLEOTIDE SEQUENCE</scope>
    <source>
        <strain evidence="2">AVDCRST_MAG51</strain>
    </source>
</reference>
<organism evidence="2">
    <name type="scientific">uncultured Ramlibacter sp</name>
    <dbReference type="NCBI Taxonomy" id="260755"/>
    <lineage>
        <taxon>Bacteria</taxon>
        <taxon>Pseudomonadati</taxon>
        <taxon>Pseudomonadota</taxon>
        <taxon>Betaproteobacteria</taxon>
        <taxon>Burkholderiales</taxon>
        <taxon>Comamonadaceae</taxon>
        <taxon>Ramlibacter</taxon>
        <taxon>environmental samples</taxon>
    </lineage>
</organism>
<evidence type="ECO:0000256" key="1">
    <source>
        <dbReference type="SAM" id="MobiDB-lite"/>
    </source>
</evidence>
<dbReference type="AlphaFoldDB" id="A0A6J4NVC0"/>
<dbReference type="EMBL" id="CADCUX010000197">
    <property type="protein sequence ID" value="CAA9398540.1"/>
    <property type="molecule type" value="Genomic_DNA"/>
</dbReference>
<evidence type="ECO:0000313" key="2">
    <source>
        <dbReference type="EMBL" id="CAA9398540.1"/>
    </source>
</evidence>
<proteinExistence type="predicted"/>